<dbReference type="RefSeq" id="WP_176064516.1">
    <property type="nucleotide sequence ID" value="NZ_BJTG01000004.1"/>
</dbReference>
<evidence type="ECO:0000256" key="1">
    <source>
        <dbReference type="SAM" id="Phobius"/>
    </source>
</evidence>
<feature type="transmembrane region" description="Helical" evidence="1">
    <location>
        <begin position="249"/>
        <end position="269"/>
    </location>
</feature>
<evidence type="ECO:0000313" key="3">
    <source>
        <dbReference type="Proteomes" id="UP000503640"/>
    </source>
</evidence>
<name>A0A7I9VM08_9BACT</name>
<feature type="transmembrane region" description="Helical" evidence="1">
    <location>
        <begin position="61"/>
        <end position="82"/>
    </location>
</feature>
<gene>
    <name evidence="2" type="ORF">AMYX_17580</name>
</gene>
<dbReference type="GO" id="GO:0140359">
    <property type="term" value="F:ABC-type transporter activity"/>
    <property type="evidence" value="ECO:0007669"/>
    <property type="project" value="InterPro"/>
</dbReference>
<feature type="transmembrane region" description="Helical" evidence="1">
    <location>
        <begin position="102"/>
        <end position="128"/>
    </location>
</feature>
<comment type="caution">
    <text evidence="2">The sequence shown here is derived from an EMBL/GenBank/DDBJ whole genome shotgun (WGS) entry which is preliminary data.</text>
</comment>
<dbReference type="Proteomes" id="UP000503640">
    <property type="component" value="Unassembled WGS sequence"/>
</dbReference>
<dbReference type="PANTHER" id="PTHR43471">
    <property type="entry name" value="ABC TRANSPORTER PERMEASE"/>
    <property type="match status" value="1"/>
</dbReference>
<dbReference type="PANTHER" id="PTHR43471:SF1">
    <property type="entry name" value="ABC TRANSPORTER PERMEASE PROTEIN NOSY-RELATED"/>
    <property type="match status" value="1"/>
</dbReference>
<dbReference type="AlphaFoldDB" id="A0A7I9VM08"/>
<feature type="transmembrane region" description="Helical" evidence="1">
    <location>
        <begin position="174"/>
        <end position="199"/>
    </location>
</feature>
<dbReference type="Pfam" id="PF12679">
    <property type="entry name" value="ABC2_membrane_2"/>
    <property type="match status" value="1"/>
</dbReference>
<dbReference type="EMBL" id="BJTG01000004">
    <property type="protein sequence ID" value="GEJ57017.1"/>
    <property type="molecule type" value="Genomic_DNA"/>
</dbReference>
<keyword evidence="1" id="KW-0812">Transmembrane</keyword>
<dbReference type="GO" id="GO:0005886">
    <property type="term" value="C:plasma membrane"/>
    <property type="evidence" value="ECO:0007669"/>
    <property type="project" value="UniProtKB-SubCell"/>
</dbReference>
<evidence type="ECO:0000313" key="2">
    <source>
        <dbReference type="EMBL" id="GEJ57017.1"/>
    </source>
</evidence>
<sequence>MKRATPLLLVAREELLLAVRSRWTLIFAGVFAVLATGVAAAGYVLSGGSGLQDLARTSASLVQLVVLVVPLAALLMGVLSIAPERSTSELLFAQPVSRRAILLGRAAGLFAALAAAEAVGFGAAGLLVFARAGDEGAAGFAQLVGFALLLTAIFVSLAALIASTATGRRRGRALAVALVVWFAAVILVDLAALGLASLLPSGPASRVLVVAVLANPAAAVRTGALLGIEGTAAFGAGSLALLRATHGPLGAALAIAASSALWVCVPLAWADRRLQRVDL</sequence>
<keyword evidence="3" id="KW-1185">Reference proteome</keyword>
<protein>
    <submittedName>
        <fullName evidence="2">Uncharacterized protein</fullName>
    </submittedName>
</protein>
<organism evidence="2 3">
    <name type="scientific">Anaeromyxobacter diazotrophicus</name>
    <dbReference type="NCBI Taxonomy" id="2590199"/>
    <lineage>
        <taxon>Bacteria</taxon>
        <taxon>Pseudomonadati</taxon>
        <taxon>Myxococcota</taxon>
        <taxon>Myxococcia</taxon>
        <taxon>Myxococcales</taxon>
        <taxon>Cystobacterineae</taxon>
        <taxon>Anaeromyxobacteraceae</taxon>
        <taxon>Anaeromyxobacter</taxon>
    </lineage>
</organism>
<keyword evidence="1" id="KW-1133">Transmembrane helix</keyword>
<accession>A0A7I9VM08</accession>
<feature type="transmembrane region" description="Helical" evidence="1">
    <location>
        <begin position="140"/>
        <end position="162"/>
    </location>
</feature>
<reference evidence="3" key="1">
    <citation type="journal article" date="2020" name="Appl. Environ. Microbiol.">
        <title>Diazotrophic Anaeromyxobacter Isolates from Soils.</title>
        <authorList>
            <person name="Masuda Y."/>
            <person name="Yamanaka H."/>
            <person name="Xu Z.X."/>
            <person name="Shiratori Y."/>
            <person name="Aono T."/>
            <person name="Amachi S."/>
            <person name="Senoo K."/>
            <person name="Itoh H."/>
        </authorList>
    </citation>
    <scope>NUCLEOTIDE SEQUENCE [LARGE SCALE GENOMIC DNA]</scope>
    <source>
        <strain evidence="3">R267</strain>
    </source>
</reference>
<feature type="transmembrane region" description="Helical" evidence="1">
    <location>
        <begin position="21"/>
        <end position="41"/>
    </location>
</feature>
<keyword evidence="1" id="KW-0472">Membrane</keyword>
<proteinExistence type="predicted"/>